<evidence type="ECO:0000313" key="2">
    <source>
        <dbReference type="EMBL" id="TDW84570.1"/>
    </source>
</evidence>
<dbReference type="RefSeq" id="WP_134132693.1">
    <property type="nucleotide sequence ID" value="NZ_SODU01000004.1"/>
</dbReference>
<dbReference type="EMBL" id="SODU01000004">
    <property type="protein sequence ID" value="TDW84570.1"/>
    <property type="molecule type" value="Genomic_DNA"/>
</dbReference>
<dbReference type="SUPFAM" id="SSF52402">
    <property type="entry name" value="Adenine nucleotide alpha hydrolases-like"/>
    <property type="match status" value="1"/>
</dbReference>
<comment type="caution">
    <text evidence="2">The sequence shown here is derived from an EMBL/GenBank/DDBJ whole genome shotgun (WGS) entry which is preliminary data.</text>
</comment>
<evidence type="ECO:0008006" key="4">
    <source>
        <dbReference type="Google" id="ProtNLM"/>
    </source>
</evidence>
<keyword evidence="3" id="KW-1185">Reference proteome</keyword>
<organism evidence="2 3">
    <name type="scientific">Kribbella pratensis</name>
    <dbReference type="NCBI Taxonomy" id="2512112"/>
    <lineage>
        <taxon>Bacteria</taxon>
        <taxon>Bacillati</taxon>
        <taxon>Actinomycetota</taxon>
        <taxon>Actinomycetes</taxon>
        <taxon>Propionibacteriales</taxon>
        <taxon>Kribbellaceae</taxon>
        <taxon>Kribbella</taxon>
    </lineage>
</organism>
<sequence>MTYDVVVLIEREMSEGDARRVAALHARREDTVDYHLLVSSHPESGFGGPMALLGSTFADVAGLTGSASVIGSATVASARVSPPATVDRAQSRTQRGTQRGTLREPQSGTPTATLADPAVDLASVIEHSSRRLRAASGYPVHVSITHGEVLLALMQMVKTTACQEVVVVAWPETAAAFVCSDWTTKARRILKVPRVRILEHDT</sequence>
<proteinExistence type="predicted"/>
<dbReference type="Proteomes" id="UP000295060">
    <property type="component" value="Unassembled WGS sequence"/>
</dbReference>
<evidence type="ECO:0000256" key="1">
    <source>
        <dbReference type="SAM" id="MobiDB-lite"/>
    </source>
</evidence>
<dbReference type="Gene3D" id="3.40.50.620">
    <property type="entry name" value="HUPs"/>
    <property type="match status" value="1"/>
</dbReference>
<gene>
    <name evidence="2" type="ORF">EV137_7384</name>
</gene>
<accession>A0ABY2F862</accession>
<name>A0ABY2F862_9ACTN</name>
<dbReference type="InterPro" id="IPR014729">
    <property type="entry name" value="Rossmann-like_a/b/a_fold"/>
</dbReference>
<feature type="region of interest" description="Disordered" evidence="1">
    <location>
        <begin position="80"/>
        <end position="114"/>
    </location>
</feature>
<reference evidence="2 3" key="1">
    <citation type="submission" date="2019-03" db="EMBL/GenBank/DDBJ databases">
        <title>Genomic Encyclopedia of Type Strains, Phase III (KMG-III): the genomes of soil and plant-associated and newly described type strains.</title>
        <authorList>
            <person name="Whitman W."/>
        </authorList>
    </citation>
    <scope>NUCLEOTIDE SEQUENCE [LARGE SCALE GENOMIC DNA]</scope>
    <source>
        <strain evidence="2 3">VKMAc-2574</strain>
    </source>
</reference>
<evidence type="ECO:0000313" key="3">
    <source>
        <dbReference type="Proteomes" id="UP000295060"/>
    </source>
</evidence>
<protein>
    <recommendedName>
        <fullName evidence="4">Histidine phosphatase family protein</fullName>
    </recommendedName>
</protein>